<keyword evidence="7" id="KW-1185">Reference proteome</keyword>
<gene>
    <name evidence="6" type="ORF">MDUV_30310</name>
</gene>
<dbReference type="KEGG" id="mdu:MDUV_30310"/>
<dbReference type="GO" id="GO:0003700">
    <property type="term" value="F:DNA-binding transcription factor activity"/>
    <property type="evidence" value="ECO:0007669"/>
    <property type="project" value="TreeGrafter"/>
</dbReference>
<dbReference type="PANTHER" id="PTHR30055:SF234">
    <property type="entry name" value="HTH-TYPE TRANSCRIPTIONAL REGULATOR BETI"/>
    <property type="match status" value="1"/>
</dbReference>
<dbReference type="InterPro" id="IPR001647">
    <property type="entry name" value="HTH_TetR"/>
</dbReference>
<feature type="domain" description="HTH tetR-type" evidence="5">
    <location>
        <begin position="15"/>
        <end position="75"/>
    </location>
</feature>
<evidence type="ECO:0000256" key="1">
    <source>
        <dbReference type="ARBA" id="ARBA00023015"/>
    </source>
</evidence>
<protein>
    <submittedName>
        <fullName evidence="6">TetR family transcriptional regulator</fullName>
    </submittedName>
</protein>
<dbReference type="PRINTS" id="PR00455">
    <property type="entry name" value="HTHTETR"/>
</dbReference>
<dbReference type="PANTHER" id="PTHR30055">
    <property type="entry name" value="HTH-TYPE TRANSCRIPTIONAL REGULATOR RUTR"/>
    <property type="match status" value="1"/>
</dbReference>
<sequence length="197" mass="21946">MMARGDRSPRDAHADRTRNALLEAALNLFSVNGYDDTTTDQIAESAGVSPRTFFRYFPTKESVLFFGEYDFIDAVSGVYLAQPEELSDFEAMANSFALLAPGLKRIRKRIAQYREAVASSLVLLGRERRNHEANAETVAKAIAERRHLATPDDECQLLASVGMLLVERSLIQWLATPGRGLDDIIREEFAALPVVLK</sequence>
<keyword evidence="2 4" id="KW-0238">DNA-binding</keyword>
<dbReference type="AlphaFoldDB" id="A0A7I7K3Z1"/>
<keyword evidence="3" id="KW-0804">Transcription</keyword>
<dbReference type="InterPro" id="IPR009057">
    <property type="entry name" value="Homeodomain-like_sf"/>
</dbReference>
<evidence type="ECO:0000313" key="7">
    <source>
        <dbReference type="Proteomes" id="UP000467006"/>
    </source>
</evidence>
<dbReference type="Proteomes" id="UP000467006">
    <property type="component" value="Chromosome"/>
</dbReference>
<feature type="DNA-binding region" description="H-T-H motif" evidence="4">
    <location>
        <begin position="38"/>
        <end position="57"/>
    </location>
</feature>
<dbReference type="EMBL" id="AP022563">
    <property type="protein sequence ID" value="BBX18171.1"/>
    <property type="molecule type" value="Genomic_DNA"/>
</dbReference>
<dbReference type="Gene3D" id="1.10.357.10">
    <property type="entry name" value="Tetracycline Repressor, domain 2"/>
    <property type="match status" value="1"/>
</dbReference>
<evidence type="ECO:0000313" key="6">
    <source>
        <dbReference type="EMBL" id="BBX18171.1"/>
    </source>
</evidence>
<dbReference type="Pfam" id="PF00440">
    <property type="entry name" value="TetR_N"/>
    <property type="match status" value="1"/>
</dbReference>
<evidence type="ECO:0000256" key="2">
    <source>
        <dbReference type="ARBA" id="ARBA00023125"/>
    </source>
</evidence>
<proteinExistence type="predicted"/>
<dbReference type="GO" id="GO:0000976">
    <property type="term" value="F:transcription cis-regulatory region binding"/>
    <property type="evidence" value="ECO:0007669"/>
    <property type="project" value="TreeGrafter"/>
</dbReference>
<reference evidence="6 7" key="1">
    <citation type="journal article" date="2019" name="Emerg. Microbes Infect.">
        <title>Comprehensive subspecies identification of 175 nontuberculous mycobacteria species based on 7547 genomic profiles.</title>
        <authorList>
            <person name="Matsumoto Y."/>
            <person name="Kinjo T."/>
            <person name="Motooka D."/>
            <person name="Nabeya D."/>
            <person name="Jung N."/>
            <person name="Uechi K."/>
            <person name="Horii T."/>
            <person name="Iida T."/>
            <person name="Fujita J."/>
            <person name="Nakamura S."/>
        </authorList>
    </citation>
    <scope>NUCLEOTIDE SEQUENCE [LARGE SCALE GENOMIC DNA]</scope>
    <source>
        <strain evidence="6 7">JCM 6396</strain>
    </source>
</reference>
<dbReference type="SUPFAM" id="SSF46689">
    <property type="entry name" value="Homeodomain-like"/>
    <property type="match status" value="1"/>
</dbReference>
<accession>A0A7I7K3Z1</accession>
<evidence type="ECO:0000256" key="4">
    <source>
        <dbReference type="PROSITE-ProRule" id="PRU00335"/>
    </source>
</evidence>
<keyword evidence="1" id="KW-0805">Transcription regulation</keyword>
<dbReference type="PROSITE" id="PS01081">
    <property type="entry name" value="HTH_TETR_1"/>
    <property type="match status" value="1"/>
</dbReference>
<evidence type="ECO:0000256" key="3">
    <source>
        <dbReference type="ARBA" id="ARBA00023163"/>
    </source>
</evidence>
<dbReference type="InterPro" id="IPR050109">
    <property type="entry name" value="HTH-type_TetR-like_transc_reg"/>
</dbReference>
<dbReference type="InterPro" id="IPR023772">
    <property type="entry name" value="DNA-bd_HTH_TetR-type_CS"/>
</dbReference>
<evidence type="ECO:0000259" key="5">
    <source>
        <dbReference type="PROSITE" id="PS50977"/>
    </source>
</evidence>
<dbReference type="PROSITE" id="PS50977">
    <property type="entry name" value="HTH_TETR_2"/>
    <property type="match status" value="1"/>
</dbReference>
<organism evidence="6 7">
    <name type="scientific">Mycolicibacterium duvalii</name>
    <dbReference type="NCBI Taxonomy" id="39688"/>
    <lineage>
        <taxon>Bacteria</taxon>
        <taxon>Bacillati</taxon>
        <taxon>Actinomycetota</taxon>
        <taxon>Actinomycetes</taxon>
        <taxon>Mycobacteriales</taxon>
        <taxon>Mycobacteriaceae</taxon>
        <taxon>Mycolicibacterium</taxon>
    </lineage>
</organism>
<name>A0A7I7K3Z1_9MYCO</name>